<evidence type="ECO:0000259" key="2">
    <source>
        <dbReference type="Pfam" id="PF13635"/>
    </source>
</evidence>
<reference evidence="3 4" key="1">
    <citation type="submission" date="2010-08" db="EMBL/GenBank/DDBJ databases">
        <authorList>
            <consortium name="US DOE Joint Genome Institute (JGI-PGF)"/>
            <person name="Lucas S."/>
            <person name="Copeland A."/>
            <person name="Lapidus A."/>
            <person name="Cheng J.-F."/>
            <person name="Bruce D."/>
            <person name="Goodwin L."/>
            <person name="Pitluck S."/>
            <person name="Land M.L."/>
            <person name="Hauser L."/>
            <person name="Chang Y.-J."/>
            <person name="Anderson I.J."/>
            <person name="Johnson E."/>
            <person name="Mulhopadhyay B."/>
            <person name="Kyrpides N."/>
            <person name="Woyke T.J."/>
        </authorList>
    </citation>
    <scope>NUCLEOTIDE SEQUENCE [LARGE SCALE GENOMIC DNA]</scope>
    <source>
        <strain evidence="3 4">6</strain>
    </source>
</reference>
<dbReference type="PANTHER" id="PTHR33295:SF20">
    <property type="entry name" value="ATPASE"/>
    <property type="match status" value="1"/>
</dbReference>
<dbReference type="EMBL" id="CM001487">
    <property type="protein sequence ID" value="EIM58591.1"/>
    <property type="molecule type" value="Genomic_DNA"/>
</dbReference>
<evidence type="ECO:0000313" key="3">
    <source>
        <dbReference type="EMBL" id="EIM58591.1"/>
    </source>
</evidence>
<dbReference type="InterPro" id="IPR041682">
    <property type="entry name" value="AAA_14"/>
</dbReference>
<dbReference type="InterPro" id="IPR027417">
    <property type="entry name" value="P-loop_NTPase"/>
</dbReference>
<dbReference type="SUPFAM" id="SSF52540">
    <property type="entry name" value="P-loop containing nucleoside triphosphate hydrolases"/>
    <property type="match status" value="1"/>
</dbReference>
<sequence>MDIMRLIPRNSYMEKIINVIGTPDIKVITGVRRCGKSKLLESFKKYIDENIQDANIIHINFNLPEFEEQLTFRALYEHINSLYKENMQNFVLIDEVQMCEDFEMAINGLHASEKYDIYITGSNAFLLSSDLATLFTGRTFEIKVFPFSFKEYVRYFDLSDRYEALSSYIKEGGMAGSYLYKDPEAKYDYIADVFDTLIVRDIRQKYKIRNTQLMDRIVDFLMDNISNLSSARNITNVLGSMNEKIHHTTVGSYMQYLCNAFAFYKIRRYDIKGKKYLSSNDKYYLSDHTFRYAKLGTRNMDYGRILENIVAIELLRRGYEVYVGVLYKKEIDFVAIKRSEKIYIQVSDNISDDKTFEREVSPLLQIKDAYPKMLIARTRNDEYQYEGIKIVDLADWLLEA</sequence>
<dbReference type="Pfam" id="PF13173">
    <property type="entry name" value="AAA_14"/>
    <property type="match status" value="1"/>
</dbReference>
<gene>
    <name evidence="3" type="ORF">EubceDRAFT1_2907</name>
</gene>
<protein>
    <submittedName>
        <fullName evidence="3">Putative ATPase (AAA+ superfamily)</fullName>
    </submittedName>
</protein>
<keyword evidence="4" id="KW-1185">Reference proteome</keyword>
<dbReference type="STRING" id="633697.EubceDRAFT1_2907"/>
<name>I5AXR8_EUBC6</name>
<dbReference type="InterPro" id="IPR025420">
    <property type="entry name" value="DUF4143"/>
</dbReference>
<reference evidence="3 4" key="2">
    <citation type="submission" date="2012-02" db="EMBL/GenBank/DDBJ databases">
        <title>Improved High-Quality Draft sequence of Eubacterium cellulosolvens 6.</title>
        <authorList>
            <consortium name="US DOE Joint Genome Institute"/>
            <person name="Lucas S."/>
            <person name="Han J."/>
            <person name="Lapidus A."/>
            <person name="Cheng J.-F."/>
            <person name="Goodwin L."/>
            <person name="Pitluck S."/>
            <person name="Peters L."/>
            <person name="Mikhailova N."/>
            <person name="Gu W."/>
            <person name="Detter J.C."/>
            <person name="Han C."/>
            <person name="Tapia R."/>
            <person name="Land M."/>
            <person name="Hauser L."/>
            <person name="Kyrpides N."/>
            <person name="Ivanova N."/>
            <person name="Pagani I."/>
            <person name="Johnson E."/>
            <person name="Mukhopadhyay B."/>
            <person name="Anderson I."/>
            <person name="Woyke T."/>
        </authorList>
    </citation>
    <scope>NUCLEOTIDE SEQUENCE [LARGE SCALE GENOMIC DNA]</scope>
    <source>
        <strain evidence="3 4">6</strain>
    </source>
</reference>
<dbReference type="PANTHER" id="PTHR33295">
    <property type="entry name" value="ATPASE"/>
    <property type="match status" value="1"/>
</dbReference>
<dbReference type="eggNOG" id="COG1373">
    <property type="taxonomic scope" value="Bacteria"/>
</dbReference>
<dbReference type="HOGENOM" id="CLU_041527_1_1_9"/>
<feature type="domain" description="AAA" evidence="1">
    <location>
        <begin position="24"/>
        <end position="152"/>
    </location>
</feature>
<dbReference type="Proteomes" id="UP000005753">
    <property type="component" value="Chromosome"/>
</dbReference>
<evidence type="ECO:0000313" key="4">
    <source>
        <dbReference type="Proteomes" id="UP000005753"/>
    </source>
</evidence>
<proteinExistence type="predicted"/>
<dbReference type="AlphaFoldDB" id="I5AXR8"/>
<organism evidence="3 4">
    <name type="scientific">Eubacterium cellulosolvens (strain ATCC 43171 / JCM 9499 / 6)</name>
    <name type="common">Cillobacterium cellulosolvens</name>
    <dbReference type="NCBI Taxonomy" id="633697"/>
    <lineage>
        <taxon>Bacteria</taxon>
        <taxon>Bacillati</taxon>
        <taxon>Bacillota</taxon>
        <taxon>Clostridia</taxon>
        <taxon>Eubacteriales</taxon>
        <taxon>Eubacteriaceae</taxon>
        <taxon>Eubacterium</taxon>
    </lineage>
</organism>
<feature type="domain" description="DUF4143" evidence="2">
    <location>
        <begin position="200"/>
        <end position="346"/>
    </location>
</feature>
<dbReference type="Pfam" id="PF13635">
    <property type="entry name" value="DUF4143"/>
    <property type="match status" value="1"/>
</dbReference>
<evidence type="ECO:0000259" key="1">
    <source>
        <dbReference type="Pfam" id="PF13173"/>
    </source>
</evidence>
<accession>I5AXR8</accession>